<proteinExistence type="predicted"/>
<protein>
    <submittedName>
        <fullName evidence="1">Uncharacterized protein</fullName>
    </submittedName>
</protein>
<dbReference type="AlphaFoldDB" id="A0AAD9QR80"/>
<dbReference type="Proteomes" id="UP001249851">
    <property type="component" value="Unassembled WGS sequence"/>
</dbReference>
<gene>
    <name evidence="1" type="ORF">P5673_010177</name>
</gene>
<sequence>MTRDEKTNTITEKKALYRLEMRKEAPVSFLVILVRLFLYYNDLDVKVKYGHLAGSRTQVS</sequence>
<accession>A0AAD9QR80</accession>
<keyword evidence="2" id="KW-1185">Reference proteome</keyword>
<evidence type="ECO:0000313" key="2">
    <source>
        <dbReference type="Proteomes" id="UP001249851"/>
    </source>
</evidence>
<reference evidence="1" key="2">
    <citation type="journal article" date="2023" name="Science">
        <title>Genomic signatures of disease resistance in endangered staghorn corals.</title>
        <authorList>
            <person name="Vollmer S.V."/>
            <person name="Selwyn J.D."/>
            <person name="Despard B.A."/>
            <person name="Roesel C.L."/>
        </authorList>
    </citation>
    <scope>NUCLEOTIDE SEQUENCE</scope>
    <source>
        <strain evidence="1">K2</strain>
    </source>
</reference>
<reference evidence="1" key="1">
    <citation type="journal article" date="2023" name="G3 (Bethesda)">
        <title>Whole genome assembly and annotation of the endangered Caribbean coral Acropora cervicornis.</title>
        <authorList>
            <person name="Selwyn J.D."/>
            <person name="Vollmer S.V."/>
        </authorList>
    </citation>
    <scope>NUCLEOTIDE SEQUENCE</scope>
    <source>
        <strain evidence="1">K2</strain>
    </source>
</reference>
<dbReference type="EMBL" id="JARQWQ010000018">
    <property type="protein sequence ID" value="KAK2565884.1"/>
    <property type="molecule type" value="Genomic_DNA"/>
</dbReference>
<name>A0AAD9QR80_ACRCE</name>
<comment type="caution">
    <text evidence="1">The sequence shown here is derived from an EMBL/GenBank/DDBJ whole genome shotgun (WGS) entry which is preliminary data.</text>
</comment>
<organism evidence="1 2">
    <name type="scientific">Acropora cervicornis</name>
    <name type="common">Staghorn coral</name>
    <dbReference type="NCBI Taxonomy" id="6130"/>
    <lineage>
        <taxon>Eukaryota</taxon>
        <taxon>Metazoa</taxon>
        <taxon>Cnidaria</taxon>
        <taxon>Anthozoa</taxon>
        <taxon>Hexacorallia</taxon>
        <taxon>Scleractinia</taxon>
        <taxon>Astrocoeniina</taxon>
        <taxon>Acroporidae</taxon>
        <taxon>Acropora</taxon>
    </lineage>
</organism>
<evidence type="ECO:0000313" key="1">
    <source>
        <dbReference type="EMBL" id="KAK2565884.1"/>
    </source>
</evidence>